<evidence type="ECO:0000313" key="3">
    <source>
        <dbReference type="EMBL" id="AFD00921.1"/>
    </source>
</evidence>
<dbReference type="KEGG" id="mez:Mtc_2185"/>
<dbReference type="HOGENOM" id="CLU_063749_3_2_2"/>
<feature type="domain" description="Calcineurin-like phosphoesterase" evidence="2">
    <location>
        <begin position="1"/>
        <end position="147"/>
    </location>
</feature>
<dbReference type="InterPro" id="IPR029052">
    <property type="entry name" value="Metallo-depent_PP-like"/>
</dbReference>
<evidence type="ECO:0000313" key="4">
    <source>
        <dbReference type="Proteomes" id="UP000005233"/>
    </source>
</evidence>
<dbReference type="Proteomes" id="UP000005233">
    <property type="component" value="Chromosome"/>
</dbReference>
<dbReference type="InterPro" id="IPR000979">
    <property type="entry name" value="Phosphodiesterase_MJ0936/Vps29"/>
</dbReference>
<dbReference type="PANTHER" id="PTHR11124">
    <property type="entry name" value="VACUOLAR SORTING PROTEIN VPS29"/>
    <property type="match status" value="1"/>
</dbReference>
<dbReference type="AlphaFoldDB" id="H8I9W1"/>
<dbReference type="EC" id="3.1.4.-" evidence="1"/>
<dbReference type="Gene3D" id="3.60.21.10">
    <property type="match status" value="1"/>
</dbReference>
<dbReference type="Pfam" id="PF12850">
    <property type="entry name" value="Metallophos_2"/>
    <property type="match status" value="1"/>
</dbReference>
<evidence type="ECO:0000259" key="2">
    <source>
        <dbReference type="Pfam" id="PF12850"/>
    </source>
</evidence>
<dbReference type="eggNOG" id="arCOG01141">
    <property type="taxonomic scope" value="Archaea"/>
</dbReference>
<dbReference type="InterPro" id="IPR024654">
    <property type="entry name" value="Calcineurin-like_PHP_lpxH"/>
</dbReference>
<comment type="cofactor">
    <cofactor evidence="1">
        <name>a divalent metal cation</name>
        <dbReference type="ChEBI" id="CHEBI:60240"/>
    </cofactor>
</comment>
<name>H8I9W1_METCZ</name>
<organism evidence="3 4">
    <name type="scientific">Methanocella conradii (strain DSM 24694 / JCM 17849 / CGMCC 1.5162 / HZ254)</name>
    <dbReference type="NCBI Taxonomy" id="1041930"/>
    <lineage>
        <taxon>Archaea</taxon>
        <taxon>Methanobacteriati</taxon>
        <taxon>Methanobacteriota</taxon>
        <taxon>Stenosarchaea group</taxon>
        <taxon>Methanomicrobia</taxon>
        <taxon>Methanocellales</taxon>
        <taxon>Methanocellaceae</taxon>
        <taxon>Methanocella</taxon>
    </lineage>
</organism>
<keyword evidence="1" id="KW-0479">Metal-binding</keyword>
<evidence type="ECO:0000256" key="1">
    <source>
        <dbReference type="RuleBase" id="RU362039"/>
    </source>
</evidence>
<dbReference type="InterPro" id="IPR041802">
    <property type="entry name" value="MPP_YfcE"/>
</dbReference>
<reference evidence="3 4" key="1">
    <citation type="journal article" date="2012" name="J. Bacteriol.">
        <title>Complete genome sequence of a thermophilic methanogen, Methanocella conradii HZ254, isolated from Chinese rice field soil.</title>
        <authorList>
            <person name="Lu Z."/>
            <person name="Lu Y."/>
        </authorList>
    </citation>
    <scope>NUCLEOTIDE SEQUENCE [LARGE SCALE GENOMIC DNA]</scope>
    <source>
        <strain evidence="4">DSM 24694 / JCM 17849 / CGMCC 1.5162 / HZ254</strain>
    </source>
</reference>
<dbReference type="CDD" id="cd00841">
    <property type="entry name" value="MPP_YfcE"/>
    <property type="match status" value="1"/>
</dbReference>
<dbReference type="SUPFAM" id="SSF56300">
    <property type="entry name" value="Metallo-dependent phosphatases"/>
    <property type="match status" value="1"/>
</dbReference>
<keyword evidence="4" id="KW-1185">Reference proteome</keyword>
<accession>H8I9W1</accession>
<dbReference type="GO" id="GO:0016787">
    <property type="term" value="F:hydrolase activity"/>
    <property type="evidence" value="ECO:0007669"/>
    <property type="project" value="UniProtKB-UniRule"/>
</dbReference>
<dbReference type="EMBL" id="CP003243">
    <property type="protein sequence ID" value="AFD00921.1"/>
    <property type="molecule type" value="Genomic_DNA"/>
</dbReference>
<comment type="similarity">
    <text evidence="1">Belongs to the metallophosphoesterase superfamily. YfcE family.</text>
</comment>
<dbReference type="GeneID" id="11972343"/>
<dbReference type="NCBIfam" id="TIGR00040">
    <property type="entry name" value="yfcE"/>
    <property type="match status" value="1"/>
</dbReference>
<proteinExistence type="inferred from homology"/>
<dbReference type="OrthoDB" id="19174at2157"/>
<sequence>MKIAVLADTHLRVKMPQELLDVIKEADLAVHAGDFITSEAYESVKESAKRLVAVYGNSDDEDLKATLPESASFEAEGVRIGVIHKGRHGTDITNMRYLALEMGVSVLIYGHIHSPVIDQTDVLLLCPGSPIFPRMADPTMAMLEVRDGHVKVDIVKTSTGQMCRSIGYARSLEDKQ</sequence>
<gene>
    <name evidence="3" type="primary">phoU-3</name>
    <name evidence="3" type="ordered locus">Mtc_2185</name>
</gene>
<dbReference type="STRING" id="1041930.Mtc_2185"/>
<dbReference type="RefSeq" id="WP_014406752.1">
    <property type="nucleotide sequence ID" value="NC_017034.1"/>
</dbReference>
<dbReference type="GO" id="GO:0046872">
    <property type="term" value="F:metal ion binding"/>
    <property type="evidence" value="ECO:0007669"/>
    <property type="project" value="UniProtKB-KW"/>
</dbReference>
<protein>
    <recommendedName>
        <fullName evidence="1">Phosphoesterase</fullName>
        <ecNumber evidence="1">3.1.4.-</ecNumber>
    </recommendedName>
</protein>